<protein>
    <recommendedName>
        <fullName evidence="7">Phosphatidylglycerol--prolipoprotein diacylglyceryl transferase</fullName>
        <ecNumber evidence="7">2.5.1.145</ecNumber>
    </recommendedName>
</protein>
<dbReference type="InterPro" id="IPR001640">
    <property type="entry name" value="Lgt"/>
</dbReference>
<dbReference type="EMBL" id="CP125292">
    <property type="protein sequence ID" value="WHM23137.1"/>
    <property type="molecule type" value="Genomic_DNA"/>
</dbReference>
<sequence>MNEAIEPLNPIAFQLGPLAVHWYGIIIGLGALLGLWIAMRESEKRGLQKDTFIDLVLFAIPIAIICARIYYVAFEWDYYAAHPGEIIKIWKGGIAIHGGLIGAILTGYVFSRVKNLSFWKLADIAAPSILLGQAIGRWGNFMNQEAHGEAVSRAFLENLHLPEFIINQMYINGQYYHPTFLYESLWSFVGVIVLLLLRRANLRRGEMFLIYIIWYSIGRYFIEGMRTDSLMLTDSLRIAQVISIVLIVLAVAAIIFRRVKGYSKERYAE</sequence>
<feature type="transmembrane region" description="Helical" evidence="7">
    <location>
        <begin position="209"/>
        <end position="226"/>
    </location>
</feature>
<dbReference type="GO" id="GO:0042158">
    <property type="term" value="P:lipoprotein biosynthetic process"/>
    <property type="evidence" value="ECO:0007669"/>
    <property type="project" value="UniProtKB-UniRule"/>
</dbReference>
<dbReference type="RefSeq" id="WP_003242661.1">
    <property type="nucleotide sequence ID" value="NZ_AP024621.1"/>
</dbReference>
<keyword evidence="2 7" id="KW-1003">Cell membrane</keyword>
<dbReference type="EMBL" id="CP120576">
    <property type="protein sequence ID" value="WEY85785.1"/>
    <property type="molecule type" value="Genomic_DNA"/>
</dbReference>
<proteinExistence type="inferred from homology"/>
<organism evidence="8 11">
    <name type="scientific">Bacillus subtilis</name>
    <dbReference type="NCBI Taxonomy" id="1423"/>
    <lineage>
        <taxon>Bacteria</taxon>
        <taxon>Bacillati</taxon>
        <taxon>Bacillota</taxon>
        <taxon>Bacilli</taxon>
        <taxon>Bacillales</taxon>
        <taxon>Bacillaceae</taxon>
        <taxon>Bacillus</taxon>
    </lineage>
</organism>
<comment type="catalytic activity">
    <reaction evidence="7">
        <text>L-cysteinyl-[prolipoprotein] + a 1,2-diacyl-sn-glycero-3-phospho-(1'-sn-glycerol) = an S-1,2-diacyl-sn-glyceryl-L-cysteinyl-[prolipoprotein] + sn-glycerol 1-phosphate + H(+)</text>
        <dbReference type="Rhea" id="RHEA:56712"/>
        <dbReference type="Rhea" id="RHEA-COMP:14679"/>
        <dbReference type="Rhea" id="RHEA-COMP:14680"/>
        <dbReference type="ChEBI" id="CHEBI:15378"/>
        <dbReference type="ChEBI" id="CHEBI:29950"/>
        <dbReference type="ChEBI" id="CHEBI:57685"/>
        <dbReference type="ChEBI" id="CHEBI:64716"/>
        <dbReference type="ChEBI" id="CHEBI:140658"/>
        <dbReference type="EC" id="2.5.1.145"/>
    </reaction>
</comment>
<comment type="pathway">
    <text evidence="7">Protein modification; lipoprotein biosynthesis (diacylglyceryl transfer).</text>
</comment>
<feature type="transmembrane region" description="Helical" evidence="7">
    <location>
        <begin position="94"/>
        <end position="111"/>
    </location>
</feature>
<accession>A0A085C4J3</accession>
<keyword evidence="5 7" id="KW-1133">Transmembrane helix</keyword>
<evidence type="ECO:0000313" key="9">
    <source>
        <dbReference type="EMBL" id="WEY85785.1"/>
    </source>
</evidence>
<comment type="similarity">
    <text evidence="1 7">Belongs to the Lgt family.</text>
</comment>
<evidence type="ECO:0000256" key="4">
    <source>
        <dbReference type="ARBA" id="ARBA00022692"/>
    </source>
</evidence>
<gene>
    <name evidence="7 9" type="primary">lgt</name>
    <name evidence="8" type="ORF">J5227_03960</name>
    <name evidence="9" type="ORF">P5633_06395</name>
    <name evidence="10" type="ORF">QL281_08945</name>
</gene>
<evidence type="ECO:0000313" key="11">
    <source>
        <dbReference type="Proteomes" id="UP000665181"/>
    </source>
</evidence>
<evidence type="ECO:0000256" key="2">
    <source>
        <dbReference type="ARBA" id="ARBA00022475"/>
    </source>
</evidence>
<feature type="transmembrane region" description="Helical" evidence="7">
    <location>
        <begin position="179"/>
        <end position="197"/>
    </location>
</feature>
<dbReference type="SMR" id="A0A085C4J3"/>
<dbReference type="EC" id="2.5.1.145" evidence="7"/>
<feature type="transmembrane region" description="Helical" evidence="7">
    <location>
        <begin position="20"/>
        <end position="39"/>
    </location>
</feature>
<comment type="subcellular location">
    <subcellularLocation>
        <location evidence="7">Cell membrane</location>
        <topology evidence="7">Multi-pass membrane protein</topology>
    </subcellularLocation>
</comment>
<keyword evidence="8" id="KW-0328">Glycosyltransferase</keyword>
<comment type="function">
    <text evidence="7">Catalyzes the transfer of the diacylglyceryl group from phosphatidylglycerol to the sulfhydryl group of the N-terminal cysteine of a prolipoprotein, the first step in the formation of mature lipoproteins.</text>
</comment>
<name>A0A085C4J3_BACIU</name>
<dbReference type="NCBIfam" id="TIGR00544">
    <property type="entry name" value="lgt"/>
    <property type="match status" value="1"/>
</dbReference>
<keyword evidence="3 7" id="KW-0808">Transferase</keyword>
<dbReference type="PANTHER" id="PTHR30589">
    <property type="entry name" value="PROLIPOPROTEIN DIACYLGLYCERYL TRANSFERASE"/>
    <property type="match status" value="1"/>
</dbReference>
<evidence type="ECO:0000256" key="7">
    <source>
        <dbReference type="HAMAP-Rule" id="MF_01147"/>
    </source>
</evidence>
<evidence type="ECO:0000256" key="6">
    <source>
        <dbReference type="ARBA" id="ARBA00023136"/>
    </source>
</evidence>
<reference evidence="8" key="1">
    <citation type="submission" date="2021-03" db="EMBL/GenBank/DDBJ databases">
        <title>Isolation of Bacillus subtilis from fermented food sample.</title>
        <authorList>
            <person name="Lakshmanan V."/>
            <person name="Athira K."/>
            <person name="Rajagopal K."/>
        </authorList>
    </citation>
    <scope>NUCLEOTIDE SEQUENCE</scope>
    <source>
        <strain evidence="8">S1</strain>
    </source>
</reference>
<evidence type="ECO:0000313" key="10">
    <source>
        <dbReference type="EMBL" id="WHM23137.1"/>
    </source>
</evidence>
<dbReference type="EMBL" id="JAGFPW010000002">
    <property type="protein sequence ID" value="MBO3793491.1"/>
    <property type="molecule type" value="Genomic_DNA"/>
</dbReference>
<evidence type="ECO:0000313" key="8">
    <source>
        <dbReference type="EMBL" id="MBO3793491.1"/>
    </source>
</evidence>
<evidence type="ECO:0000256" key="3">
    <source>
        <dbReference type="ARBA" id="ARBA00022679"/>
    </source>
</evidence>
<keyword evidence="6 7" id="KW-0472">Membrane</keyword>
<dbReference type="AlphaFoldDB" id="A0A085C4J3"/>
<dbReference type="PROSITE" id="PS01311">
    <property type="entry name" value="LGT"/>
    <property type="match status" value="1"/>
</dbReference>
<keyword evidence="4 7" id="KW-0812">Transmembrane</keyword>
<dbReference type="Pfam" id="PF01790">
    <property type="entry name" value="LGT"/>
    <property type="match status" value="1"/>
</dbReference>
<dbReference type="HAMAP" id="MF_01147">
    <property type="entry name" value="Lgt"/>
    <property type="match status" value="1"/>
</dbReference>
<dbReference type="GO" id="GO:0008961">
    <property type="term" value="F:phosphatidylglycerol-prolipoprotein diacylglyceryl transferase activity"/>
    <property type="evidence" value="ECO:0007669"/>
    <property type="project" value="UniProtKB-UniRule"/>
</dbReference>
<dbReference type="GO" id="GO:0005886">
    <property type="term" value="C:plasma membrane"/>
    <property type="evidence" value="ECO:0007669"/>
    <property type="project" value="UniProtKB-SubCell"/>
</dbReference>
<dbReference type="PANTHER" id="PTHR30589:SF0">
    <property type="entry name" value="PHOSPHATIDYLGLYCEROL--PROLIPOPROTEIN DIACYLGLYCERYL TRANSFERASE"/>
    <property type="match status" value="1"/>
</dbReference>
<feature type="transmembrane region" description="Helical" evidence="7">
    <location>
        <begin position="118"/>
        <end position="136"/>
    </location>
</feature>
<dbReference type="Proteomes" id="UP001229422">
    <property type="component" value="Chromosome"/>
</dbReference>
<feature type="transmembrane region" description="Helical" evidence="7">
    <location>
        <begin position="238"/>
        <end position="256"/>
    </location>
</feature>
<keyword evidence="8" id="KW-0449">Lipoprotein</keyword>
<feature type="transmembrane region" description="Helical" evidence="7">
    <location>
        <begin position="51"/>
        <end position="74"/>
    </location>
</feature>
<dbReference type="Proteomes" id="UP000665181">
    <property type="component" value="Unassembled WGS sequence"/>
</dbReference>
<feature type="binding site" evidence="7">
    <location>
        <position position="137"/>
    </location>
    <ligand>
        <name>a 1,2-diacyl-sn-glycero-3-phospho-(1'-sn-glycerol)</name>
        <dbReference type="ChEBI" id="CHEBI:64716"/>
    </ligand>
</feature>
<reference evidence="10" key="3">
    <citation type="submission" date="2023-05" db="EMBL/GenBank/DDBJ databases">
        <title>Complete genome sequence of Bacillus subtilis SRCM117797 isolated from Soybean paste.</title>
        <authorList>
            <person name="Abraha H.B."/>
            <person name="Kim K.-P."/>
            <person name="Ryu M.-S."/>
            <person name="Jeong D.-Y."/>
        </authorList>
    </citation>
    <scope>NUCLEOTIDE SEQUENCE</scope>
    <source>
        <strain evidence="10">SRCM117797</strain>
    </source>
</reference>
<reference evidence="9" key="2">
    <citation type="submission" date="2023-03" db="EMBL/GenBank/DDBJ databases">
        <title>Complete genome sequences of 52 Bacillus and Priestia strains isolated from West-African fermentations and 26 reference strains from the DSMZ collection.</title>
        <authorList>
            <person name="Wiedenbein E.S."/>
            <person name="Canoy T.S."/>
            <person name="Hui Y."/>
            <person name="Parkouda C."/>
            <person name="Dawende C."/>
            <person name="Ametefe E."/>
            <person name="Jespersen L."/>
            <person name="Nielsen D.S."/>
        </authorList>
    </citation>
    <scope>NUCLEOTIDE SEQUENCE</scope>
    <source>
        <strain evidence="9">PRO56</strain>
    </source>
</reference>
<evidence type="ECO:0000256" key="1">
    <source>
        <dbReference type="ARBA" id="ARBA00007150"/>
    </source>
</evidence>
<dbReference type="Proteomes" id="UP001214898">
    <property type="component" value="Chromosome"/>
</dbReference>
<evidence type="ECO:0000256" key="5">
    <source>
        <dbReference type="ARBA" id="ARBA00022989"/>
    </source>
</evidence>
<dbReference type="UniPathway" id="UPA00664"/>